<comment type="similarity">
    <text evidence="1">Belongs to the eukaryotic ribosomal protein eL43 family.</text>
</comment>
<dbReference type="InterPro" id="IPR002674">
    <property type="entry name" value="Ribosomal_eL43"/>
</dbReference>
<dbReference type="Pfam" id="PF01780">
    <property type="entry name" value="Ribosomal_L37ae"/>
    <property type="match status" value="1"/>
</dbReference>
<dbReference type="EMBL" id="BPLF01000004">
    <property type="protein sequence ID" value="GIX64984.1"/>
    <property type="molecule type" value="Genomic_DNA"/>
</dbReference>
<proteinExistence type="inferred from homology"/>
<dbReference type="InterPro" id="IPR011331">
    <property type="entry name" value="Ribosomal_eL37/eL43"/>
</dbReference>
<comment type="caution">
    <text evidence="5">The sequence shown here is derived from an EMBL/GenBank/DDBJ whole genome shotgun (WGS) entry which is preliminary data.</text>
</comment>
<dbReference type="SUPFAM" id="SSF57829">
    <property type="entry name" value="Zn-binding ribosomal proteins"/>
    <property type="match status" value="1"/>
</dbReference>
<evidence type="ECO:0000256" key="3">
    <source>
        <dbReference type="ARBA" id="ARBA00023274"/>
    </source>
</evidence>
<evidence type="ECO:0000256" key="1">
    <source>
        <dbReference type="ARBA" id="ARBA00008672"/>
    </source>
</evidence>
<dbReference type="InterPro" id="IPR050522">
    <property type="entry name" value="Ribosomal_protein_eL43"/>
</dbReference>
<reference evidence="5 6" key="1">
    <citation type="submission" date="2021-06" db="EMBL/GenBank/DDBJ databases">
        <title>Genome sequence of Babesia caballi.</title>
        <authorList>
            <person name="Yamagishi J."/>
            <person name="Kidaka T."/>
            <person name="Ochi A."/>
        </authorList>
    </citation>
    <scope>NUCLEOTIDE SEQUENCE [LARGE SCALE GENOMIC DNA]</scope>
    <source>
        <strain evidence="5">USDA-D6B2</strain>
    </source>
</reference>
<keyword evidence="6" id="KW-1185">Reference proteome</keyword>
<dbReference type="PANTHER" id="PTHR48129">
    <property type="entry name" value="60S RIBOSOMAL PROTEIN L37A"/>
    <property type="match status" value="1"/>
</dbReference>
<accession>A0AAV4LYZ4</accession>
<name>A0AAV4LYZ4_BABCB</name>
<dbReference type="InterPro" id="IPR011332">
    <property type="entry name" value="Ribosomal_zn-bd"/>
</dbReference>
<dbReference type="RefSeq" id="XP_067717053.1">
    <property type="nucleotide sequence ID" value="XM_067860952.1"/>
</dbReference>
<dbReference type="GO" id="GO:0006412">
    <property type="term" value="P:translation"/>
    <property type="evidence" value="ECO:0007669"/>
    <property type="project" value="InterPro"/>
</dbReference>
<protein>
    <submittedName>
        <fullName evidence="5">60S ribosomal protein L37a</fullName>
    </submittedName>
</protein>
<dbReference type="AlphaFoldDB" id="A0AAV4LYZ4"/>
<dbReference type="Proteomes" id="UP001497744">
    <property type="component" value="Unassembled WGS sequence"/>
</dbReference>
<organism evidence="5 6">
    <name type="scientific">Babesia caballi</name>
    <dbReference type="NCBI Taxonomy" id="5871"/>
    <lineage>
        <taxon>Eukaryota</taxon>
        <taxon>Sar</taxon>
        <taxon>Alveolata</taxon>
        <taxon>Apicomplexa</taxon>
        <taxon>Aconoidasida</taxon>
        <taxon>Piroplasmida</taxon>
        <taxon>Babesiidae</taxon>
        <taxon>Babesia</taxon>
    </lineage>
</organism>
<evidence type="ECO:0000256" key="4">
    <source>
        <dbReference type="SAM" id="MobiDB-lite"/>
    </source>
</evidence>
<sequence length="117" mass="13065">MSRRTKKVGPRSGPTLSAGRLDRQVRHPLRRLSEEAGQEDPRAATHRLQLPFLRKGTPAPVSVNLAQDATRWKAVGIWECKRCKRRVAGGAWSMSTSTGSTVKSTIERLYKQNVEAQ</sequence>
<dbReference type="PANTHER" id="PTHR48129:SF1">
    <property type="entry name" value="LARGE RIBOSOMAL SUBUNIT PROTEIN EL43"/>
    <property type="match status" value="1"/>
</dbReference>
<evidence type="ECO:0000313" key="5">
    <source>
        <dbReference type="EMBL" id="GIX64984.1"/>
    </source>
</evidence>
<dbReference type="Gene3D" id="2.20.25.30">
    <property type="match status" value="1"/>
</dbReference>
<evidence type="ECO:0000313" key="6">
    <source>
        <dbReference type="Proteomes" id="UP001497744"/>
    </source>
</evidence>
<gene>
    <name evidence="5" type="ORF">BcabD6B2_44190</name>
</gene>
<dbReference type="GO" id="GO:0005840">
    <property type="term" value="C:ribosome"/>
    <property type="evidence" value="ECO:0007669"/>
    <property type="project" value="UniProtKB-KW"/>
</dbReference>
<keyword evidence="3" id="KW-0687">Ribonucleoprotein</keyword>
<keyword evidence="2 5" id="KW-0689">Ribosomal protein</keyword>
<dbReference type="GO" id="GO:1990904">
    <property type="term" value="C:ribonucleoprotein complex"/>
    <property type="evidence" value="ECO:0007669"/>
    <property type="project" value="UniProtKB-KW"/>
</dbReference>
<dbReference type="GeneID" id="94196465"/>
<feature type="region of interest" description="Disordered" evidence="4">
    <location>
        <begin position="1"/>
        <end position="27"/>
    </location>
</feature>
<evidence type="ECO:0000256" key="2">
    <source>
        <dbReference type="ARBA" id="ARBA00022980"/>
    </source>
</evidence>
<dbReference type="GO" id="GO:0003735">
    <property type="term" value="F:structural constituent of ribosome"/>
    <property type="evidence" value="ECO:0007669"/>
    <property type="project" value="InterPro"/>
</dbReference>